<protein>
    <recommendedName>
        <fullName evidence="3">Transposase (putative) YhgA-like domain-containing protein</fullName>
    </recommendedName>
</protein>
<gene>
    <name evidence="1" type="ORF">BLX24_14790</name>
</gene>
<dbReference type="AlphaFoldDB" id="A0A1S2VJ74"/>
<dbReference type="EMBL" id="MORL01000007">
    <property type="protein sequence ID" value="OIN58266.1"/>
    <property type="molecule type" value="Genomic_DNA"/>
</dbReference>
<organism evidence="1 2">
    <name type="scientific">Arsenicibacter rosenii</name>
    <dbReference type="NCBI Taxonomy" id="1750698"/>
    <lineage>
        <taxon>Bacteria</taxon>
        <taxon>Pseudomonadati</taxon>
        <taxon>Bacteroidota</taxon>
        <taxon>Cytophagia</taxon>
        <taxon>Cytophagales</taxon>
        <taxon>Spirosomataceae</taxon>
        <taxon>Arsenicibacter</taxon>
    </lineage>
</organism>
<comment type="caution">
    <text evidence="1">The sequence shown here is derived from an EMBL/GenBank/DDBJ whole genome shotgun (WGS) entry which is preliminary data.</text>
</comment>
<reference evidence="1 2" key="1">
    <citation type="submission" date="2016-10" db="EMBL/GenBank/DDBJ databases">
        <title>Arsenicibacter rosenii gen. nov., sp. nov., an efficient arsenic-methylating bacterium isolated from an arsenic-contaminated paddy soil.</title>
        <authorList>
            <person name="Huang K."/>
        </authorList>
    </citation>
    <scope>NUCLEOTIDE SEQUENCE [LARGE SCALE GENOMIC DNA]</scope>
    <source>
        <strain evidence="1 2">SM-1</strain>
    </source>
</reference>
<dbReference type="PANTHER" id="PTHR34613">
    <property type="entry name" value="SLL0800 PROTEIN"/>
    <property type="match status" value="1"/>
</dbReference>
<evidence type="ECO:0000313" key="1">
    <source>
        <dbReference type="EMBL" id="OIN58266.1"/>
    </source>
</evidence>
<evidence type="ECO:0008006" key="3">
    <source>
        <dbReference type="Google" id="ProtNLM"/>
    </source>
</evidence>
<dbReference type="RefSeq" id="WP_071503938.1">
    <property type="nucleotide sequence ID" value="NZ_MORL01000007.1"/>
</dbReference>
<dbReference type="PANTHER" id="PTHR34613:SF1">
    <property type="entry name" value="SLL6017 PROTEIN"/>
    <property type="match status" value="1"/>
</dbReference>
<proteinExistence type="predicted"/>
<evidence type="ECO:0000313" key="2">
    <source>
        <dbReference type="Proteomes" id="UP000181790"/>
    </source>
</evidence>
<keyword evidence="2" id="KW-1185">Reference proteome</keyword>
<name>A0A1S2VJ74_9BACT</name>
<sequence>MGKQVSQYDKIFKENIEAVIPSLMQNILGITAVESEELPDDIQHTKERKPDALKKIKDIQGSTFVLHLEFQLVDEPEMVYRMADYHIMLARKYKIPIRQYVLFLGAGIPKMDTRYESELMRYEFPLIAFTYLDYHTFLKSEQPEEVILAVLADFKGDSPETVLHQIIRWVEETTKGDLALKRYFSQLRVLAQLRNLGQTLRDLAMDSITKFVSVEKDAAYMMAQEKEQTKFVSYLLNETSHSVEQVAAIAGVSAGFVKSVQQKLSKDK</sequence>
<dbReference type="OrthoDB" id="714214at2"/>
<accession>A0A1S2VJ74</accession>
<dbReference type="Proteomes" id="UP000181790">
    <property type="component" value="Unassembled WGS sequence"/>
</dbReference>